<reference evidence="1" key="1">
    <citation type="submission" date="2021-01" db="EMBL/GenBank/DDBJ databases">
        <title>Phytophthora aleatoria, a newly-described species from Pinus radiata is distinct from Phytophthora cactorum isolates based on comparative genomics.</title>
        <authorList>
            <person name="Mcdougal R."/>
            <person name="Panda P."/>
            <person name="Williams N."/>
            <person name="Studholme D.J."/>
        </authorList>
    </citation>
    <scope>NUCLEOTIDE SEQUENCE</scope>
    <source>
        <strain evidence="1">NZFS 4037</strain>
    </source>
</reference>
<keyword evidence="2" id="KW-1185">Reference proteome</keyword>
<gene>
    <name evidence="1" type="ORF">JG688_00017305</name>
</gene>
<evidence type="ECO:0000313" key="2">
    <source>
        <dbReference type="Proteomes" id="UP000709295"/>
    </source>
</evidence>
<protein>
    <submittedName>
        <fullName evidence="1">Uncharacterized protein</fullName>
    </submittedName>
</protein>
<feature type="non-terminal residue" evidence="1">
    <location>
        <position position="1"/>
    </location>
</feature>
<dbReference type="AlphaFoldDB" id="A0A8J5IXA4"/>
<accession>A0A8J5IXA4</accession>
<dbReference type="EMBL" id="JAENGY010002497">
    <property type="protein sequence ID" value="KAG6944035.1"/>
    <property type="molecule type" value="Genomic_DNA"/>
</dbReference>
<sequence>NSRTTWSSCTSHRRLTGSRASFLLQSRCLPIYKSGYLQRDRKFPFVYSIIATCVP</sequence>
<evidence type="ECO:0000313" key="1">
    <source>
        <dbReference type="EMBL" id="KAG6944035.1"/>
    </source>
</evidence>
<comment type="caution">
    <text evidence="1">The sequence shown here is derived from an EMBL/GenBank/DDBJ whole genome shotgun (WGS) entry which is preliminary data.</text>
</comment>
<name>A0A8J5IXA4_9STRA</name>
<proteinExistence type="predicted"/>
<organism evidence="1 2">
    <name type="scientific">Phytophthora aleatoria</name>
    <dbReference type="NCBI Taxonomy" id="2496075"/>
    <lineage>
        <taxon>Eukaryota</taxon>
        <taxon>Sar</taxon>
        <taxon>Stramenopiles</taxon>
        <taxon>Oomycota</taxon>
        <taxon>Peronosporomycetes</taxon>
        <taxon>Peronosporales</taxon>
        <taxon>Peronosporaceae</taxon>
        <taxon>Phytophthora</taxon>
    </lineage>
</organism>
<dbReference type="Proteomes" id="UP000709295">
    <property type="component" value="Unassembled WGS sequence"/>
</dbReference>